<reference evidence="1 2" key="1">
    <citation type="journal article" date="2019" name="Sci. Rep.">
        <title>Orb-weaving spider Araneus ventricosus genome elucidates the spidroin gene catalogue.</title>
        <authorList>
            <person name="Kono N."/>
            <person name="Nakamura H."/>
            <person name="Ohtoshi R."/>
            <person name="Moran D.A.P."/>
            <person name="Shinohara A."/>
            <person name="Yoshida Y."/>
            <person name="Fujiwara M."/>
            <person name="Mori M."/>
            <person name="Tomita M."/>
            <person name="Arakawa K."/>
        </authorList>
    </citation>
    <scope>NUCLEOTIDE SEQUENCE [LARGE SCALE GENOMIC DNA]</scope>
</reference>
<evidence type="ECO:0000313" key="1">
    <source>
        <dbReference type="EMBL" id="GBM33729.1"/>
    </source>
</evidence>
<dbReference type="AlphaFoldDB" id="A0A4Y2EZL2"/>
<dbReference type="Proteomes" id="UP000499080">
    <property type="component" value="Unassembled WGS sequence"/>
</dbReference>
<dbReference type="PROSITE" id="PS51257">
    <property type="entry name" value="PROKAR_LIPOPROTEIN"/>
    <property type="match status" value="1"/>
</dbReference>
<evidence type="ECO:0000313" key="2">
    <source>
        <dbReference type="Proteomes" id="UP000499080"/>
    </source>
</evidence>
<name>A0A4Y2EZL2_ARAVE</name>
<keyword evidence="2" id="KW-1185">Reference proteome</keyword>
<sequence length="134" mass="15188">MCTVRYGGRLYKRSQTISLATNVFSSSCNEVQKQEIRTHQNKITTLQSKWFEKYRVNTLSEREIEYFECCNNDLIASDVPNDKDTFSLRKDNIYLIDNSTSGMEDEGDASSGLSISDAKAAVNTLRNFFATETG</sequence>
<organism evidence="1 2">
    <name type="scientific">Araneus ventricosus</name>
    <name type="common">Orbweaver spider</name>
    <name type="synonym">Epeira ventricosa</name>
    <dbReference type="NCBI Taxonomy" id="182803"/>
    <lineage>
        <taxon>Eukaryota</taxon>
        <taxon>Metazoa</taxon>
        <taxon>Ecdysozoa</taxon>
        <taxon>Arthropoda</taxon>
        <taxon>Chelicerata</taxon>
        <taxon>Arachnida</taxon>
        <taxon>Araneae</taxon>
        <taxon>Araneomorphae</taxon>
        <taxon>Entelegynae</taxon>
        <taxon>Araneoidea</taxon>
        <taxon>Araneidae</taxon>
        <taxon>Araneus</taxon>
    </lineage>
</organism>
<accession>A0A4Y2EZL2</accession>
<gene>
    <name evidence="1" type="ORF">AVEN_47035_1</name>
</gene>
<dbReference type="EMBL" id="BGPR01000740">
    <property type="protein sequence ID" value="GBM33729.1"/>
    <property type="molecule type" value="Genomic_DNA"/>
</dbReference>
<proteinExistence type="predicted"/>
<comment type="caution">
    <text evidence="1">The sequence shown here is derived from an EMBL/GenBank/DDBJ whole genome shotgun (WGS) entry which is preliminary data.</text>
</comment>
<protein>
    <submittedName>
        <fullName evidence="1">Uncharacterized protein</fullName>
    </submittedName>
</protein>